<dbReference type="AlphaFoldDB" id="A0A8J4YG59"/>
<feature type="transmembrane region" description="Helical" evidence="2">
    <location>
        <begin position="74"/>
        <end position="93"/>
    </location>
</feature>
<feature type="region of interest" description="Disordered" evidence="1">
    <location>
        <begin position="122"/>
        <end position="173"/>
    </location>
</feature>
<dbReference type="Proteomes" id="UP000770661">
    <property type="component" value="Unassembled WGS sequence"/>
</dbReference>
<dbReference type="OrthoDB" id="6344243at2759"/>
<accession>A0A8J4YG59</accession>
<organism evidence="3 4">
    <name type="scientific">Chionoecetes opilio</name>
    <name type="common">Atlantic snow crab</name>
    <name type="synonym">Cancer opilio</name>
    <dbReference type="NCBI Taxonomy" id="41210"/>
    <lineage>
        <taxon>Eukaryota</taxon>
        <taxon>Metazoa</taxon>
        <taxon>Ecdysozoa</taxon>
        <taxon>Arthropoda</taxon>
        <taxon>Crustacea</taxon>
        <taxon>Multicrustacea</taxon>
        <taxon>Malacostraca</taxon>
        <taxon>Eumalacostraca</taxon>
        <taxon>Eucarida</taxon>
        <taxon>Decapoda</taxon>
        <taxon>Pleocyemata</taxon>
        <taxon>Brachyura</taxon>
        <taxon>Eubrachyura</taxon>
        <taxon>Majoidea</taxon>
        <taxon>Majidae</taxon>
        <taxon>Chionoecetes</taxon>
    </lineage>
</organism>
<reference evidence="3" key="1">
    <citation type="submission" date="2020-07" db="EMBL/GenBank/DDBJ databases">
        <title>The High-quality genome of the commercially important snow crab, Chionoecetes opilio.</title>
        <authorList>
            <person name="Jeong J.-H."/>
            <person name="Ryu S."/>
        </authorList>
    </citation>
    <scope>NUCLEOTIDE SEQUENCE</scope>
    <source>
        <strain evidence="3">MADBK_172401_WGS</strain>
        <tissue evidence="3">Digestive gland</tissue>
    </source>
</reference>
<sequence length="185" mass="20847">MERPRSFVHSQILLKPTAITTKIERPGVTKLRLKLPISNISIEYTINCDQEYMATSFASEFGILSSVPIWRSRTWITLSIMTLVIVVLILTLIKMYCDRRKQKLSIFTWAWFKSGGKESTVVGPAMVSSSQDREQKKPGEREDGGTLQPPQVTIGVVSSRAPSPGHEVDENTMDYVNKAFSHDED</sequence>
<evidence type="ECO:0000256" key="2">
    <source>
        <dbReference type="SAM" id="Phobius"/>
    </source>
</evidence>
<evidence type="ECO:0000313" key="3">
    <source>
        <dbReference type="EMBL" id="KAG0725908.1"/>
    </source>
</evidence>
<proteinExistence type="predicted"/>
<name>A0A8J4YG59_CHIOP</name>
<feature type="compositionally biased region" description="Basic and acidic residues" evidence="1">
    <location>
        <begin position="131"/>
        <end position="144"/>
    </location>
</feature>
<evidence type="ECO:0000256" key="1">
    <source>
        <dbReference type="SAM" id="MobiDB-lite"/>
    </source>
</evidence>
<protein>
    <submittedName>
        <fullName evidence="3">Uncharacterized protein</fullName>
    </submittedName>
</protein>
<gene>
    <name evidence="3" type="ORF">GWK47_037644</name>
</gene>
<dbReference type="EMBL" id="JACEEZ010005071">
    <property type="protein sequence ID" value="KAG0725908.1"/>
    <property type="molecule type" value="Genomic_DNA"/>
</dbReference>
<keyword evidence="2" id="KW-0812">Transmembrane</keyword>
<comment type="caution">
    <text evidence="3">The sequence shown here is derived from an EMBL/GenBank/DDBJ whole genome shotgun (WGS) entry which is preliminary data.</text>
</comment>
<keyword evidence="4" id="KW-1185">Reference proteome</keyword>
<evidence type="ECO:0000313" key="4">
    <source>
        <dbReference type="Proteomes" id="UP000770661"/>
    </source>
</evidence>
<keyword evidence="2" id="KW-1133">Transmembrane helix</keyword>
<keyword evidence="2" id="KW-0472">Membrane</keyword>